<dbReference type="Proteomes" id="UP000189462">
    <property type="component" value="Unassembled WGS sequence"/>
</dbReference>
<dbReference type="InterPro" id="IPR036942">
    <property type="entry name" value="Beta-barrel_TonB_sf"/>
</dbReference>
<organism evidence="15 16">
    <name type="scientific">Thioalkalivibrio denitrificans</name>
    <dbReference type="NCBI Taxonomy" id="108003"/>
    <lineage>
        <taxon>Bacteria</taxon>
        <taxon>Pseudomonadati</taxon>
        <taxon>Pseudomonadota</taxon>
        <taxon>Gammaproteobacteria</taxon>
        <taxon>Chromatiales</taxon>
        <taxon>Ectothiorhodospiraceae</taxon>
        <taxon>Thioalkalivibrio</taxon>
    </lineage>
</organism>
<dbReference type="EMBL" id="MVBK01000138">
    <property type="protein sequence ID" value="OOG21157.1"/>
    <property type="molecule type" value="Genomic_DNA"/>
</dbReference>
<comment type="caution">
    <text evidence="15">The sequence shown here is derived from an EMBL/GenBank/DDBJ whole genome shotgun (WGS) entry which is preliminary data.</text>
</comment>
<keyword evidence="8 11" id="KW-0472">Membrane</keyword>
<dbReference type="Gene3D" id="2.40.170.20">
    <property type="entry name" value="TonB-dependent receptor, beta-barrel domain"/>
    <property type="match status" value="1"/>
</dbReference>
<evidence type="ECO:0000259" key="13">
    <source>
        <dbReference type="Pfam" id="PF00593"/>
    </source>
</evidence>
<dbReference type="Gene3D" id="2.170.130.10">
    <property type="entry name" value="TonB-dependent receptor, plug domain"/>
    <property type="match status" value="1"/>
</dbReference>
<evidence type="ECO:0000256" key="8">
    <source>
        <dbReference type="ARBA" id="ARBA00023136"/>
    </source>
</evidence>
<keyword evidence="7 12" id="KW-0798">TonB box</keyword>
<evidence type="ECO:0000256" key="2">
    <source>
        <dbReference type="ARBA" id="ARBA00008143"/>
    </source>
</evidence>
<dbReference type="STRING" id="108003.B1C78_16620"/>
<dbReference type="PROSITE" id="PS52016">
    <property type="entry name" value="TONB_DEPENDENT_REC_3"/>
    <property type="match status" value="1"/>
</dbReference>
<evidence type="ECO:0000259" key="14">
    <source>
        <dbReference type="Pfam" id="PF07715"/>
    </source>
</evidence>
<keyword evidence="6" id="KW-0732">Signal</keyword>
<evidence type="ECO:0000256" key="9">
    <source>
        <dbReference type="ARBA" id="ARBA00023170"/>
    </source>
</evidence>
<keyword evidence="5 11" id="KW-0812">Transmembrane</keyword>
<keyword evidence="16" id="KW-1185">Reference proteome</keyword>
<evidence type="ECO:0000256" key="3">
    <source>
        <dbReference type="ARBA" id="ARBA00022448"/>
    </source>
</evidence>
<dbReference type="Pfam" id="PF07715">
    <property type="entry name" value="Plug"/>
    <property type="match status" value="1"/>
</dbReference>
<dbReference type="CDD" id="cd01347">
    <property type="entry name" value="ligand_gated_channel"/>
    <property type="match status" value="1"/>
</dbReference>
<evidence type="ECO:0000256" key="11">
    <source>
        <dbReference type="PROSITE-ProRule" id="PRU01360"/>
    </source>
</evidence>
<accession>A0A1V3N7U4</accession>
<comment type="subcellular location">
    <subcellularLocation>
        <location evidence="1 11">Cell outer membrane</location>
        <topology evidence="1 11">Multi-pass membrane protein</topology>
    </subcellularLocation>
</comment>
<dbReference type="PANTHER" id="PTHR30069">
    <property type="entry name" value="TONB-DEPENDENT OUTER MEMBRANE RECEPTOR"/>
    <property type="match status" value="1"/>
</dbReference>
<keyword evidence="3 11" id="KW-0813">Transport</keyword>
<dbReference type="AlphaFoldDB" id="A0A1V3N7U4"/>
<dbReference type="InterPro" id="IPR039426">
    <property type="entry name" value="TonB-dep_rcpt-like"/>
</dbReference>
<evidence type="ECO:0000256" key="7">
    <source>
        <dbReference type="ARBA" id="ARBA00023077"/>
    </source>
</evidence>
<dbReference type="Pfam" id="PF00593">
    <property type="entry name" value="TonB_dep_Rec_b-barrel"/>
    <property type="match status" value="1"/>
</dbReference>
<keyword evidence="9" id="KW-0675">Receptor</keyword>
<sequence length="621" mass="69329">MSATLLFAASHTAWSETAGLDEVIVSATRTEQPVEDVNASVQVISRESIERFSGRSVAEVLQFATGMLVRDTGSSANVSLRGFDSGHTLILVDGMRRTEKYAGSNVNNLSLEDIERIEIVRGPMSALYGSEALGGVINIITRRAMDRPPTQAKLTLGGTGDGQRETALLHLSSGWASPRTRHRVGLEAKYREPFRVDKDSVDTDLREENRLFLNYDGRFTLDTGADMGLTLEYVEQDDKGVGLDRFGNPYDQLERETRYFVGGSYSDVVGAGLLDVNLGYGTSSATVNRGTAEDETTDFDQYQSELTYAWEAFEGHFFNVGAGYRYDDVEISTLSGAVDREVTHLFAQDQWSITDTVELTLGGRYDNYSDFGDTFNPRATLAWRPGDWGFRVSHGTGFRAPTLLNLYMQDMVRGAFLIRGNEDLKPEKSVTTEAAVTYRFRQGRVELIVHDSRLRDLVASQATGDLVNGRTELVYQNVDKATIRGAELLMDLMPSDVSRIHFGAEYIDARDTTLDERLTDRPRWQARIGASRHFGRTAIEFRVRHLEDFWAPDPGIPDAENYNSRFTTTSLHLDHRFSSSISLFGGVDNLFDRKMPDNMAFRGTPDDPGARYYYAGIKGTF</sequence>
<evidence type="ECO:0000256" key="1">
    <source>
        <dbReference type="ARBA" id="ARBA00004571"/>
    </source>
</evidence>
<evidence type="ECO:0000256" key="10">
    <source>
        <dbReference type="ARBA" id="ARBA00023237"/>
    </source>
</evidence>
<evidence type="ECO:0000256" key="5">
    <source>
        <dbReference type="ARBA" id="ARBA00022692"/>
    </source>
</evidence>
<dbReference type="InterPro" id="IPR000531">
    <property type="entry name" value="Beta-barrel_TonB"/>
</dbReference>
<dbReference type="SUPFAM" id="SSF56935">
    <property type="entry name" value="Porins"/>
    <property type="match status" value="1"/>
</dbReference>
<dbReference type="PANTHER" id="PTHR30069:SF29">
    <property type="entry name" value="HEMOGLOBIN AND HEMOGLOBIN-HAPTOGLOBIN-BINDING PROTEIN 1-RELATED"/>
    <property type="match status" value="1"/>
</dbReference>
<keyword evidence="10 11" id="KW-0998">Cell outer membrane</keyword>
<evidence type="ECO:0000313" key="16">
    <source>
        <dbReference type="Proteomes" id="UP000189462"/>
    </source>
</evidence>
<dbReference type="InterPro" id="IPR037066">
    <property type="entry name" value="Plug_dom_sf"/>
</dbReference>
<dbReference type="GO" id="GO:0009279">
    <property type="term" value="C:cell outer membrane"/>
    <property type="evidence" value="ECO:0007669"/>
    <property type="project" value="UniProtKB-SubCell"/>
</dbReference>
<evidence type="ECO:0000256" key="12">
    <source>
        <dbReference type="RuleBase" id="RU003357"/>
    </source>
</evidence>
<evidence type="ECO:0000256" key="6">
    <source>
        <dbReference type="ARBA" id="ARBA00022729"/>
    </source>
</evidence>
<evidence type="ECO:0008006" key="17">
    <source>
        <dbReference type="Google" id="ProtNLM"/>
    </source>
</evidence>
<comment type="similarity">
    <text evidence="2">Belongs to the TonB-dependent receptor family. Hemoglobin/haptoglobin binding protein subfamily.</text>
</comment>
<protein>
    <recommendedName>
        <fullName evidence="17">TonB-dependent receptor</fullName>
    </recommendedName>
</protein>
<name>A0A1V3N7U4_9GAMM</name>
<evidence type="ECO:0000256" key="4">
    <source>
        <dbReference type="ARBA" id="ARBA00022452"/>
    </source>
</evidence>
<gene>
    <name evidence="15" type="ORF">B1C78_16620</name>
</gene>
<keyword evidence="4 11" id="KW-1134">Transmembrane beta strand</keyword>
<proteinExistence type="inferred from homology"/>
<dbReference type="GO" id="GO:0044718">
    <property type="term" value="P:siderophore transmembrane transport"/>
    <property type="evidence" value="ECO:0007669"/>
    <property type="project" value="TreeGrafter"/>
</dbReference>
<evidence type="ECO:0000313" key="15">
    <source>
        <dbReference type="EMBL" id="OOG21157.1"/>
    </source>
</evidence>
<dbReference type="InterPro" id="IPR012910">
    <property type="entry name" value="Plug_dom"/>
</dbReference>
<feature type="domain" description="TonB-dependent receptor plug" evidence="14">
    <location>
        <begin position="34"/>
        <end position="136"/>
    </location>
</feature>
<reference evidence="15 16" key="1">
    <citation type="submission" date="2017-02" db="EMBL/GenBank/DDBJ databases">
        <title>Genomic diversity within the haloalkaliphilic genus Thioalkalivibrio.</title>
        <authorList>
            <person name="Ahn A.-C."/>
            <person name="Meier-Kolthoff J."/>
            <person name="Overmars L."/>
            <person name="Richter M."/>
            <person name="Woyke T."/>
            <person name="Sorokin D.Y."/>
            <person name="Muyzer G."/>
        </authorList>
    </citation>
    <scope>NUCLEOTIDE SEQUENCE [LARGE SCALE GENOMIC DNA]</scope>
    <source>
        <strain evidence="15 16">ALJD</strain>
    </source>
</reference>
<dbReference type="GO" id="GO:0015344">
    <property type="term" value="F:siderophore uptake transmembrane transporter activity"/>
    <property type="evidence" value="ECO:0007669"/>
    <property type="project" value="TreeGrafter"/>
</dbReference>
<feature type="domain" description="TonB-dependent receptor-like beta-barrel" evidence="13">
    <location>
        <begin position="163"/>
        <end position="590"/>
    </location>
</feature>